<dbReference type="RefSeq" id="WP_157791727.1">
    <property type="nucleotide sequence ID" value="NZ_OBEA01000002.1"/>
</dbReference>
<organism evidence="1 2">
    <name type="scientific">Pseudooceanicola antarcticus</name>
    <dbReference type="NCBI Taxonomy" id="1247613"/>
    <lineage>
        <taxon>Bacteria</taxon>
        <taxon>Pseudomonadati</taxon>
        <taxon>Pseudomonadota</taxon>
        <taxon>Alphaproteobacteria</taxon>
        <taxon>Rhodobacterales</taxon>
        <taxon>Paracoccaceae</taxon>
        <taxon>Pseudooceanicola</taxon>
    </lineage>
</organism>
<evidence type="ECO:0000313" key="1">
    <source>
        <dbReference type="EMBL" id="SNY48439.1"/>
    </source>
</evidence>
<name>A0A285IKE2_9RHOB</name>
<dbReference type="EMBL" id="OBEA01000002">
    <property type="protein sequence ID" value="SNY48439.1"/>
    <property type="molecule type" value="Genomic_DNA"/>
</dbReference>
<reference evidence="1 2" key="1">
    <citation type="submission" date="2017-09" db="EMBL/GenBank/DDBJ databases">
        <authorList>
            <person name="Ehlers B."/>
            <person name="Leendertz F.H."/>
        </authorList>
    </citation>
    <scope>NUCLEOTIDE SEQUENCE [LARGE SCALE GENOMIC DNA]</scope>
    <source>
        <strain evidence="1 2">CGMCC 1.12662</strain>
    </source>
</reference>
<evidence type="ECO:0000313" key="2">
    <source>
        <dbReference type="Proteomes" id="UP000231655"/>
    </source>
</evidence>
<dbReference type="Proteomes" id="UP000231655">
    <property type="component" value="Unassembled WGS sequence"/>
</dbReference>
<gene>
    <name evidence="1" type="ORF">SAMN06297129_1449</name>
</gene>
<protein>
    <submittedName>
        <fullName evidence="1">Uncharacterized protein</fullName>
    </submittedName>
</protein>
<sequence length="52" mass="5823">MTTTTPKTEDLRRAQAALDALNAAYEYFTPLPRLVSETRETQQDYAPYTAAA</sequence>
<proteinExistence type="predicted"/>
<accession>A0A285IKE2</accession>
<dbReference type="AlphaFoldDB" id="A0A285IKE2"/>